<feature type="compositionally biased region" description="Polar residues" evidence="1">
    <location>
        <begin position="8"/>
        <end position="21"/>
    </location>
</feature>
<proteinExistence type="predicted"/>
<dbReference type="AlphaFoldDB" id="A0A5J4UCD8"/>
<protein>
    <submittedName>
        <fullName evidence="2">Uncharacterized protein</fullName>
    </submittedName>
</protein>
<feature type="region of interest" description="Disordered" evidence="1">
    <location>
        <begin position="1"/>
        <end position="34"/>
    </location>
</feature>
<feature type="compositionally biased region" description="Acidic residues" evidence="1">
    <location>
        <begin position="24"/>
        <end position="34"/>
    </location>
</feature>
<gene>
    <name evidence="2" type="ORF">EZS28_036007</name>
</gene>
<organism evidence="2 3">
    <name type="scientific">Streblomastix strix</name>
    <dbReference type="NCBI Taxonomy" id="222440"/>
    <lineage>
        <taxon>Eukaryota</taxon>
        <taxon>Metamonada</taxon>
        <taxon>Preaxostyla</taxon>
        <taxon>Oxymonadida</taxon>
        <taxon>Streblomastigidae</taxon>
        <taxon>Streblomastix</taxon>
    </lineage>
</organism>
<accession>A0A5J4UCD8</accession>
<sequence>MIKDNQADKQNNLDDQINGQTDELNNDQDDDEELLQEILGKGKKERIFDPKHRNLALAMEDAMQNQQNLPNKLNSDRKSKSLEDYYDEDAKKMAEEAKVKIRQSIKHQSHHELIKENALRVKKFIHKQPFHYQNPNQKFS</sequence>
<comment type="caution">
    <text evidence="2">The sequence shown here is derived from an EMBL/GenBank/DDBJ whole genome shotgun (WGS) entry which is preliminary data.</text>
</comment>
<evidence type="ECO:0000256" key="1">
    <source>
        <dbReference type="SAM" id="MobiDB-lite"/>
    </source>
</evidence>
<dbReference type="EMBL" id="SNRW01017322">
    <property type="protein sequence ID" value="KAA6368466.1"/>
    <property type="molecule type" value="Genomic_DNA"/>
</dbReference>
<evidence type="ECO:0000313" key="2">
    <source>
        <dbReference type="EMBL" id="KAA6368466.1"/>
    </source>
</evidence>
<reference evidence="2 3" key="1">
    <citation type="submission" date="2019-03" db="EMBL/GenBank/DDBJ databases">
        <title>Single cell metagenomics reveals metabolic interactions within the superorganism composed of flagellate Streblomastix strix and complex community of Bacteroidetes bacteria on its surface.</title>
        <authorList>
            <person name="Treitli S.C."/>
            <person name="Kolisko M."/>
            <person name="Husnik F."/>
            <person name="Keeling P."/>
            <person name="Hampl V."/>
        </authorList>
    </citation>
    <scope>NUCLEOTIDE SEQUENCE [LARGE SCALE GENOMIC DNA]</scope>
    <source>
        <strain evidence="2">ST1C</strain>
    </source>
</reference>
<evidence type="ECO:0000313" key="3">
    <source>
        <dbReference type="Proteomes" id="UP000324800"/>
    </source>
</evidence>
<name>A0A5J4UCD8_9EUKA</name>
<dbReference type="Proteomes" id="UP000324800">
    <property type="component" value="Unassembled WGS sequence"/>
</dbReference>